<proteinExistence type="predicted"/>
<accession>A0A800NBF1</accession>
<dbReference type="AlphaFoldDB" id="A0A800NBF1"/>
<comment type="caution">
    <text evidence="1">The sequence shown here is derived from an EMBL/GenBank/DDBJ whole genome shotgun (WGS) entry which is preliminary data.</text>
</comment>
<evidence type="ECO:0000313" key="1">
    <source>
        <dbReference type="EMBL" id="KAF0825020.1"/>
    </source>
</evidence>
<name>A0A800NBF1_CYTFI</name>
<organism evidence="1 2">
    <name type="scientific">Cytobacillus firmus</name>
    <name type="common">Bacillus firmus</name>
    <dbReference type="NCBI Taxonomy" id="1399"/>
    <lineage>
        <taxon>Bacteria</taxon>
        <taxon>Bacillati</taxon>
        <taxon>Bacillota</taxon>
        <taxon>Bacilli</taxon>
        <taxon>Bacillales</taxon>
        <taxon>Bacillaceae</taxon>
        <taxon>Cytobacillus</taxon>
    </lineage>
</organism>
<protein>
    <submittedName>
        <fullName evidence="1">Uncharacterized protein</fullName>
    </submittedName>
</protein>
<evidence type="ECO:0000313" key="2">
    <source>
        <dbReference type="Proteomes" id="UP000465778"/>
    </source>
</evidence>
<sequence>MLYLLEVGLFVEEVFLINVLQLLYKIKTQKAFYHMPGKDLKVKIYQVLKVGIMEHRFI</sequence>
<gene>
    <name evidence="1" type="ORF">KIS1582_1222</name>
</gene>
<reference evidence="1 2" key="1">
    <citation type="journal article" date="2020" name="G3 (Bethesda)">
        <title>Whole Genome Sequencing and Comparative Genomics of Two Nematicidal Bacillus Strains Reveals a Wide Range of Possible Virulence Factors.</title>
        <authorList>
            <person name="Susic N."/>
            <person name="Janezic S."/>
            <person name="Rupnik M."/>
            <person name="Geric Stare B."/>
        </authorList>
    </citation>
    <scope>NUCLEOTIDE SEQUENCE [LARGE SCALE GENOMIC DNA]</scope>
    <source>
        <strain evidence="1 2">I-1582</strain>
    </source>
</reference>
<dbReference type="Proteomes" id="UP000465778">
    <property type="component" value="Unassembled WGS sequence"/>
</dbReference>
<dbReference type="EMBL" id="VDEM01000008">
    <property type="protein sequence ID" value="KAF0825020.1"/>
    <property type="molecule type" value="Genomic_DNA"/>
</dbReference>